<dbReference type="GeneID" id="70235114"/>
<keyword evidence="2" id="KW-1185">Reference proteome</keyword>
<protein>
    <submittedName>
        <fullName evidence="1">Uncharacterized protein</fullName>
    </submittedName>
</protein>
<evidence type="ECO:0000313" key="2">
    <source>
        <dbReference type="Proteomes" id="UP000769157"/>
    </source>
</evidence>
<reference evidence="1" key="2">
    <citation type="submission" date="2021-01" db="EMBL/GenBank/DDBJ databases">
        <authorList>
            <person name="Schikora-Tamarit M.A."/>
        </authorList>
    </citation>
    <scope>NUCLEOTIDE SEQUENCE</scope>
    <source>
        <strain evidence="1">CBS6075</strain>
    </source>
</reference>
<dbReference type="OrthoDB" id="5150406at2759"/>
<reference evidence="1" key="1">
    <citation type="journal article" date="2021" name="Open Biol.">
        <title>Shared evolutionary footprints suggest mitochondrial oxidative damage underlies multiple complex I losses in fungi.</title>
        <authorList>
            <person name="Schikora-Tamarit M.A."/>
            <person name="Marcet-Houben M."/>
            <person name="Nosek J."/>
            <person name="Gabaldon T."/>
        </authorList>
    </citation>
    <scope>NUCLEOTIDE SEQUENCE</scope>
    <source>
        <strain evidence="1">CBS6075</strain>
    </source>
</reference>
<name>A0A9P8P8G4_9ASCO</name>
<dbReference type="EMBL" id="JAEUBE010000183">
    <property type="protein sequence ID" value="KAH3667498.1"/>
    <property type="molecule type" value="Genomic_DNA"/>
</dbReference>
<dbReference type="Proteomes" id="UP000769157">
    <property type="component" value="Unassembled WGS sequence"/>
</dbReference>
<accession>A0A9P8P8G4</accession>
<sequence>MGLACQGSPLATQTFRHRRSAAVAGLVLLSVEFGSVNHVGQRSLGLFPTSGLKTTVWVHPELVSWVHLEDLADSGNKLLLRWDSRRVDVEQSQSNVVWIVGELLDVFRIVLLGELDRNNIGVQGLDVVRVKVGVTEVRVDLGVVTDTRGGNSERLSSPLQVVGSLLTSSQWQTFSDGWLVDLDNSDTSSLQVVDLVSQSKGQLQRLHLLGNIVSWERPSQTGNWTGQHTLQWLLGQRLSVNTLLDRHGLWSRNVTNDNRWSNVSGTVGLHPTVGGESVTLQLLTKVLNHVVSLWLTVDKHVQTNFLLESDNLLDLRVDELLVLLSGDLTLGELVSVDSNVLGLWERTDGGGWEQWEVVLGLLHCESLWEWRLSGGQGLVDLGQSSLDSGIVGQVGLLSALDGSSVSLQSRRDVGTRNSLGDGNNLRQFLGSEREPVLDFSVKLLLVLQVDWSVQQGGGGSNNDLLGTNLLDSLLHESNRLGEVVLPDVSTVNNTNGKSLLSGKDRNNLVELLWSSDKVKVETGNWQVLDGSQVWSNVTEVGGQNELWKTLGLGQDIVSGLESGLDLLRQVQNQGWLVDLDLLGTSSSELLQNLGGLCLQVLVNWLLTVQLELGGVGESWSDIVVVRVEPFHHLQSSHVDSLGGLSGLSLQTSTHGEQNVQLWEIELGVSVWNDVEQQREVQDLVVVREVVGRNDVDTGLLLQLPVLLSDLLTNSKELVSTDLASPVGLGVFLELSESSNSWESQNARLNHFQLNQV</sequence>
<evidence type="ECO:0000313" key="1">
    <source>
        <dbReference type="EMBL" id="KAH3667498.1"/>
    </source>
</evidence>
<proteinExistence type="predicted"/>
<gene>
    <name evidence="1" type="ORF">OGAPHI_003147</name>
</gene>
<comment type="caution">
    <text evidence="1">The sequence shown here is derived from an EMBL/GenBank/DDBJ whole genome shotgun (WGS) entry which is preliminary data.</text>
</comment>
<dbReference type="RefSeq" id="XP_046062310.1">
    <property type="nucleotide sequence ID" value="XM_046204094.1"/>
</dbReference>
<organism evidence="1 2">
    <name type="scientific">Ogataea philodendri</name>
    <dbReference type="NCBI Taxonomy" id="1378263"/>
    <lineage>
        <taxon>Eukaryota</taxon>
        <taxon>Fungi</taxon>
        <taxon>Dikarya</taxon>
        <taxon>Ascomycota</taxon>
        <taxon>Saccharomycotina</taxon>
        <taxon>Pichiomycetes</taxon>
        <taxon>Pichiales</taxon>
        <taxon>Pichiaceae</taxon>
        <taxon>Ogataea</taxon>
    </lineage>
</organism>
<dbReference type="AlphaFoldDB" id="A0A9P8P8G4"/>